<reference evidence="2 3" key="1">
    <citation type="journal article" date="2013" name="Int. J. Syst. Evol. Microbiol.">
        <title>Marinoscillum luteum sp. nov., isolated from marine sediment.</title>
        <authorList>
            <person name="Cha I.T."/>
            <person name="Park S.J."/>
            <person name="Kim S.J."/>
            <person name="Kim J.G."/>
            <person name="Jung M.Y."/>
            <person name="Shin K.S."/>
            <person name="Kwon K.K."/>
            <person name="Yang S.H."/>
            <person name="Seo Y.S."/>
            <person name="Rhee S.K."/>
        </authorList>
    </citation>
    <scope>NUCLEOTIDE SEQUENCE [LARGE SCALE GENOMIC DNA]</scope>
    <source>
        <strain evidence="2 3">KCTC 23939</strain>
    </source>
</reference>
<gene>
    <name evidence="2" type="ORF">ACHKAR_18760</name>
</gene>
<comment type="caution">
    <text evidence="2">The sequence shown here is derived from an EMBL/GenBank/DDBJ whole genome shotgun (WGS) entry which is preliminary data.</text>
</comment>
<evidence type="ECO:0000313" key="2">
    <source>
        <dbReference type="EMBL" id="MFH6985500.1"/>
    </source>
</evidence>
<dbReference type="RefSeq" id="WP_159581243.1">
    <property type="nucleotide sequence ID" value="NZ_JBIPKE010000020.1"/>
</dbReference>
<organism evidence="2 3">
    <name type="scientific">Marinoscillum luteum</name>
    <dbReference type="NCBI Taxonomy" id="861051"/>
    <lineage>
        <taxon>Bacteria</taxon>
        <taxon>Pseudomonadati</taxon>
        <taxon>Bacteroidota</taxon>
        <taxon>Cytophagia</taxon>
        <taxon>Cytophagales</taxon>
        <taxon>Reichenbachiellaceae</taxon>
        <taxon>Marinoscillum</taxon>
    </lineage>
</organism>
<dbReference type="Proteomes" id="UP001610063">
    <property type="component" value="Unassembled WGS sequence"/>
</dbReference>
<name>A0ABW7ND80_9BACT</name>
<evidence type="ECO:0000313" key="3">
    <source>
        <dbReference type="Proteomes" id="UP001610063"/>
    </source>
</evidence>
<evidence type="ECO:0000256" key="1">
    <source>
        <dbReference type="SAM" id="MobiDB-lite"/>
    </source>
</evidence>
<sequence length="122" mass="14169">MIYKVVIFSFFIFGLVVCGFSQSTRDVNAPKPPSARYQSSKKAKKQFFLFRVFKKKDRQLTGAEEVAEFRKRIANTTRKKAKMEKKAAKPQYSDPLYFGHKKPPKKRPNGKKKFCKECGLTH</sequence>
<protein>
    <submittedName>
        <fullName evidence="2">Uncharacterized protein</fullName>
    </submittedName>
</protein>
<dbReference type="EMBL" id="JBIPKE010000020">
    <property type="protein sequence ID" value="MFH6985500.1"/>
    <property type="molecule type" value="Genomic_DNA"/>
</dbReference>
<feature type="region of interest" description="Disordered" evidence="1">
    <location>
        <begin position="78"/>
        <end position="122"/>
    </location>
</feature>
<feature type="compositionally biased region" description="Basic residues" evidence="1">
    <location>
        <begin position="99"/>
        <end position="114"/>
    </location>
</feature>
<accession>A0ABW7ND80</accession>
<keyword evidence="3" id="KW-1185">Reference proteome</keyword>
<proteinExistence type="predicted"/>